<dbReference type="InterPro" id="IPR036291">
    <property type="entry name" value="NAD(P)-bd_dom_sf"/>
</dbReference>
<evidence type="ECO:0000256" key="2">
    <source>
        <dbReference type="ARBA" id="ARBA00023002"/>
    </source>
</evidence>
<accession>A0A1E1F3W7</accession>
<proteinExistence type="predicted"/>
<dbReference type="InterPro" id="IPR011032">
    <property type="entry name" value="GroES-like_sf"/>
</dbReference>
<keyword evidence="2" id="KW-0560">Oxidoreductase</keyword>
<keyword evidence="1" id="KW-0521">NADP</keyword>
<name>A0A1E1F3W7_9SPHN</name>
<keyword evidence="5" id="KW-1185">Reference proteome</keyword>
<dbReference type="InterPro" id="IPR047618">
    <property type="entry name" value="QOR-like"/>
</dbReference>
<organism evidence="4 5">
    <name type="scientific">Sphingobium cloacae</name>
    <dbReference type="NCBI Taxonomy" id="120107"/>
    <lineage>
        <taxon>Bacteria</taxon>
        <taxon>Pseudomonadati</taxon>
        <taxon>Pseudomonadota</taxon>
        <taxon>Alphaproteobacteria</taxon>
        <taxon>Sphingomonadales</taxon>
        <taxon>Sphingomonadaceae</taxon>
        <taxon>Sphingobium</taxon>
    </lineage>
</organism>
<evidence type="ECO:0000313" key="5">
    <source>
        <dbReference type="Proteomes" id="UP000218272"/>
    </source>
</evidence>
<evidence type="ECO:0000313" key="4">
    <source>
        <dbReference type="EMBL" id="BAV65218.1"/>
    </source>
</evidence>
<dbReference type="KEGG" id="sclo:SCLO_1021780"/>
<evidence type="ECO:0000259" key="3">
    <source>
        <dbReference type="SMART" id="SM00829"/>
    </source>
</evidence>
<dbReference type="GO" id="GO:0003960">
    <property type="term" value="F:quinone reductase (NADPH) activity"/>
    <property type="evidence" value="ECO:0007669"/>
    <property type="project" value="InterPro"/>
</dbReference>
<dbReference type="GO" id="GO:0005829">
    <property type="term" value="C:cytosol"/>
    <property type="evidence" value="ECO:0007669"/>
    <property type="project" value="TreeGrafter"/>
</dbReference>
<dbReference type="GO" id="GO:0070402">
    <property type="term" value="F:NADPH binding"/>
    <property type="evidence" value="ECO:0007669"/>
    <property type="project" value="TreeGrafter"/>
</dbReference>
<evidence type="ECO:0000256" key="1">
    <source>
        <dbReference type="ARBA" id="ARBA00022857"/>
    </source>
</evidence>
<sequence length="323" mass="33801">MGGKAWRMVARRHGGPEVLEREDFDPGSPAEGEMLIAQEAVGLNFIDTYYRTGLYPSPLPVPLGMEGAGRVVALGAGVTNMAIGDRVACAQGLGAYATHRIVSASQVVKLPDAISFEEAAAMMLKGMTACFLAEDCAPLQAGQVALVHAAAGGVGSVLVPWLRDKGVIVIAHCGSPEKAATVKADHSLHGPFETLSATVRHLTHGKGVDVVYDGVGRDSWEASLACVRRRGLMVSYGNASGAVPPVSLLDLSKGGSLYVTRPTLFDYIATADELAAAAARLFDRMERGVVRASIGQRFALADAAEAHRALEGRRTTGATVLIP</sequence>
<dbReference type="Pfam" id="PF08240">
    <property type="entry name" value="ADH_N"/>
    <property type="match status" value="1"/>
</dbReference>
<dbReference type="Gene3D" id="3.40.50.720">
    <property type="entry name" value="NAD(P)-binding Rossmann-like Domain"/>
    <property type="match status" value="1"/>
</dbReference>
<dbReference type="CDD" id="cd05286">
    <property type="entry name" value="QOR2"/>
    <property type="match status" value="1"/>
</dbReference>
<gene>
    <name evidence="4" type="ORF">SCLO_1021780</name>
</gene>
<dbReference type="SUPFAM" id="SSF50129">
    <property type="entry name" value="GroES-like"/>
    <property type="match status" value="1"/>
</dbReference>
<dbReference type="EMBL" id="AP017655">
    <property type="protein sequence ID" value="BAV65218.1"/>
    <property type="molecule type" value="Genomic_DNA"/>
</dbReference>
<dbReference type="InterPro" id="IPR020843">
    <property type="entry name" value="ER"/>
</dbReference>
<dbReference type="Gene3D" id="3.90.180.10">
    <property type="entry name" value="Medium-chain alcohol dehydrogenases, catalytic domain"/>
    <property type="match status" value="1"/>
</dbReference>
<dbReference type="RefSeq" id="WP_231923226.1">
    <property type="nucleotide sequence ID" value="NZ_AP017655.1"/>
</dbReference>
<feature type="domain" description="Enoyl reductase (ER)" evidence="3">
    <location>
        <begin position="14"/>
        <end position="321"/>
    </location>
</feature>
<dbReference type="AlphaFoldDB" id="A0A1E1F3W7"/>
<dbReference type="PANTHER" id="PTHR48106">
    <property type="entry name" value="QUINONE OXIDOREDUCTASE PIG3-RELATED"/>
    <property type="match status" value="1"/>
</dbReference>
<protein>
    <submittedName>
        <fullName evidence="4">Quinone oxidoreductase</fullName>
    </submittedName>
</protein>
<dbReference type="Pfam" id="PF13602">
    <property type="entry name" value="ADH_zinc_N_2"/>
    <property type="match status" value="1"/>
</dbReference>
<dbReference type="InterPro" id="IPR013154">
    <property type="entry name" value="ADH-like_N"/>
</dbReference>
<reference evidence="4 5" key="1">
    <citation type="submission" date="2016-10" db="EMBL/GenBank/DDBJ databases">
        <title>Complete Genome Sequence of the Nonylphenol-Degrading Bacterium Sphingobium cloacae JCM 10874T.</title>
        <authorList>
            <person name="Ootsuka M."/>
            <person name="Nishizawa T."/>
            <person name="Ohta H."/>
        </authorList>
    </citation>
    <scope>NUCLEOTIDE SEQUENCE [LARGE SCALE GENOMIC DNA]</scope>
    <source>
        <strain evidence="4 5">JCM 10874</strain>
    </source>
</reference>
<dbReference type="SMART" id="SM00829">
    <property type="entry name" value="PKS_ER"/>
    <property type="match status" value="1"/>
</dbReference>
<dbReference type="SUPFAM" id="SSF51735">
    <property type="entry name" value="NAD(P)-binding Rossmann-fold domains"/>
    <property type="match status" value="1"/>
</dbReference>
<dbReference type="PANTHER" id="PTHR48106:SF13">
    <property type="entry name" value="QUINONE OXIDOREDUCTASE-RELATED"/>
    <property type="match status" value="1"/>
</dbReference>
<dbReference type="Proteomes" id="UP000218272">
    <property type="component" value="Chromosome SCLO_1"/>
</dbReference>
<dbReference type="GO" id="GO:0035925">
    <property type="term" value="F:mRNA 3'-UTR AU-rich region binding"/>
    <property type="evidence" value="ECO:0007669"/>
    <property type="project" value="TreeGrafter"/>
</dbReference>